<evidence type="ECO:0000313" key="7">
    <source>
        <dbReference type="Proteomes" id="UP000652761"/>
    </source>
</evidence>
<comment type="caution">
    <text evidence="6">The sequence shown here is derived from an EMBL/GenBank/DDBJ whole genome shotgun (WGS) entry which is preliminary data.</text>
</comment>
<keyword evidence="7" id="KW-1185">Reference proteome</keyword>
<dbReference type="SUPFAM" id="SSF54001">
    <property type="entry name" value="Cysteine proteinases"/>
    <property type="match status" value="1"/>
</dbReference>
<name>A0A843UBN6_COLES</name>
<dbReference type="GO" id="GO:0008234">
    <property type="term" value="F:cysteine-type peptidase activity"/>
    <property type="evidence" value="ECO:0007669"/>
    <property type="project" value="InterPro"/>
</dbReference>
<dbReference type="AlphaFoldDB" id="A0A843UBN6"/>
<evidence type="ECO:0000259" key="5">
    <source>
        <dbReference type="Pfam" id="PF02902"/>
    </source>
</evidence>
<evidence type="ECO:0000256" key="4">
    <source>
        <dbReference type="SAM" id="MobiDB-lite"/>
    </source>
</evidence>
<dbReference type="EMBL" id="NMUH01000462">
    <property type="protein sequence ID" value="MQL79546.1"/>
    <property type="molecule type" value="Genomic_DNA"/>
</dbReference>
<dbReference type="Proteomes" id="UP000652761">
    <property type="component" value="Unassembled WGS sequence"/>
</dbReference>
<dbReference type="Gene3D" id="3.40.395.10">
    <property type="entry name" value="Adenoviral Proteinase, Chain A"/>
    <property type="match status" value="1"/>
</dbReference>
<comment type="similarity">
    <text evidence="1">Belongs to the peptidase C48 family.</text>
</comment>
<protein>
    <recommendedName>
        <fullName evidence="5">Ubiquitin-like protease family profile domain-containing protein</fullName>
    </recommendedName>
</protein>
<feature type="compositionally biased region" description="Polar residues" evidence="4">
    <location>
        <begin position="44"/>
        <end position="53"/>
    </location>
</feature>
<proteinExistence type="inferred from homology"/>
<evidence type="ECO:0000256" key="3">
    <source>
        <dbReference type="ARBA" id="ARBA00022801"/>
    </source>
</evidence>
<keyword evidence="2" id="KW-0645">Protease</keyword>
<accession>A0A843UBN6</accession>
<dbReference type="PANTHER" id="PTHR34835">
    <property type="entry name" value="OS07G0283600 PROTEIN-RELATED"/>
    <property type="match status" value="1"/>
</dbReference>
<dbReference type="OrthoDB" id="1291327at2759"/>
<keyword evidence="3" id="KW-0378">Hydrolase</keyword>
<organism evidence="6 7">
    <name type="scientific">Colocasia esculenta</name>
    <name type="common">Wild taro</name>
    <name type="synonym">Arum esculentum</name>
    <dbReference type="NCBI Taxonomy" id="4460"/>
    <lineage>
        <taxon>Eukaryota</taxon>
        <taxon>Viridiplantae</taxon>
        <taxon>Streptophyta</taxon>
        <taxon>Embryophyta</taxon>
        <taxon>Tracheophyta</taxon>
        <taxon>Spermatophyta</taxon>
        <taxon>Magnoliopsida</taxon>
        <taxon>Liliopsida</taxon>
        <taxon>Araceae</taxon>
        <taxon>Aroideae</taxon>
        <taxon>Colocasieae</taxon>
        <taxon>Colocasia</taxon>
    </lineage>
</organism>
<feature type="region of interest" description="Disordered" evidence="4">
    <location>
        <begin position="1"/>
        <end position="54"/>
    </location>
</feature>
<gene>
    <name evidence="6" type="ORF">Taro_011991</name>
</gene>
<dbReference type="InterPro" id="IPR003653">
    <property type="entry name" value="Peptidase_C48_C"/>
</dbReference>
<evidence type="ECO:0000256" key="2">
    <source>
        <dbReference type="ARBA" id="ARBA00022670"/>
    </source>
</evidence>
<evidence type="ECO:0000313" key="6">
    <source>
        <dbReference type="EMBL" id="MQL79546.1"/>
    </source>
</evidence>
<feature type="domain" description="Ubiquitin-like protease family profile" evidence="5">
    <location>
        <begin position="547"/>
        <end position="673"/>
    </location>
</feature>
<dbReference type="Pfam" id="PF02902">
    <property type="entry name" value="Peptidase_C48"/>
    <property type="match status" value="1"/>
</dbReference>
<dbReference type="InterPro" id="IPR038765">
    <property type="entry name" value="Papain-like_cys_pep_sf"/>
</dbReference>
<reference evidence="6" key="1">
    <citation type="submission" date="2017-07" db="EMBL/GenBank/DDBJ databases">
        <title>Taro Niue Genome Assembly and Annotation.</title>
        <authorList>
            <person name="Atibalentja N."/>
            <person name="Keating K."/>
            <person name="Fields C.J."/>
        </authorList>
    </citation>
    <scope>NUCLEOTIDE SEQUENCE</scope>
    <source>
        <strain evidence="6">Niue_2</strain>
        <tissue evidence="6">Leaf</tissue>
    </source>
</reference>
<sequence>MKSSKQTRKASGEAPPPALPAKRTEEEDTAPSTSTSSDDGMKGQTLQRKSSGAQRKKNDVALILGLPSCGLSVPHYSSPIKLSKLHRRFGAKLTFDRKVVTKLIRQVVQSDDPCDVEDTARLWIVLLLSTFLCPRSSPSCPPQMLICLDNIDEVGRYNWAAVVTEMTLHKFDDFVTIVREKRSGQNTTPKRRIARREHGSANIFGCSAALAVWFLEHTRLRQPIDREAIPRLFRWGSVLDKKLSFSIDSLQGQQIIKHLKLASKEKTAITCVSREKMHVETEGVVAPPHPALMALLQGLGNEIKLLPERLEQYKSCNEGHFEALTTAVTTGFNKMEKLISSTSMAQDQPTVGTDAENFVSTHPSLTPAPAAPAYGDASASVLIVDQGIIAPDPVSVVPTTALLSPTSLIKNMKCRDDPQPRIYDRSPFRRLDKASKKRTSYQRKKGKKAMSTLFRFYKQWTCKSEATERQRALVETFIAEEGYVIDIVLHAMKVRQREQEALIPNSYHRWEFLGTILGSWIMHTDGFDDDRGHKLHTSLGHENLGCPISDFQFLFFVVHVSNHWFLLSLQLEQRRIVVYNSCRGHPTYDTCARKWEPILKAYLRYEGYRNADEFQLILDEICPQQPSSSMNCAMYIFMYVHRLTTKQELFWDFSDNDVNQFRLLLACDFLSMCLNNV</sequence>
<dbReference type="PANTHER" id="PTHR34835:SF81">
    <property type="entry name" value="OS06G0475900 PROTEIN"/>
    <property type="match status" value="1"/>
</dbReference>
<evidence type="ECO:0000256" key="1">
    <source>
        <dbReference type="ARBA" id="ARBA00005234"/>
    </source>
</evidence>
<dbReference type="GO" id="GO:0006508">
    <property type="term" value="P:proteolysis"/>
    <property type="evidence" value="ECO:0007669"/>
    <property type="project" value="UniProtKB-KW"/>
</dbReference>